<dbReference type="AlphaFoldDB" id="A0A1I3YUY3"/>
<protein>
    <submittedName>
        <fullName evidence="2">Uncharacterized protein</fullName>
    </submittedName>
</protein>
<reference evidence="3" key="1">
    <citation type="submission" date="2016-10" db="EMBL/GenBank/DDBJ databases">
        <authorList>
            <person name="Varghese N."/>
            <person name="Submissions S."/>
        </authorList>
    </citation>
    <scope>NUCLEOTIDE SEQUENCE [LARGE SCALE GENOMIC DNA]</scope>
    <source>
        <strain evidence="3">CGMCC 1.6474</strain>
    </source>
</reference>
<gene>
    <name evidence="2" type="ORF">SAMN04488125_101376</name>
</gene>
<feature type="signal peptide" evidence="1">
    <location>
        <begin position="1"/>
        <end position="22"/>
    </location>
</feature>
<sequence length="169" mass="17421">MTITRGILAAAGLVLSAGCAAAAPPTWQGTLYVSAVNSACTNATVAAVGDFWTIEYRPKIATTDPADAFHILGPRSSMLMTTANSNGKFGATGLYNGTWVDGFARSVTVGPTSANTAAVALTLPAGVSTVTATTRFVVIKATIGNWFERNTQNAGCTVTFDAALIRRVD</sequence>
<organism evidence="2 3">
    <name type="scientific">Methylorubrum salsuginis</name>
    <dbReference type="NCBI Taxonomy" id="414703"/>
    <lineage>
        <taxon>Bacteria</taxon>
        <taxon>Pseudomonadati</taxon>
        <taxon>Pseudomonadota</taxon>
        <taxon>Alphaproteobacteria</taxon>
        <taxon>Hyphomicrobiales</taxon>
        <taxon>Methylobacteriaceae</taxon>
        <taxon>Methylorubrum</taxon>
    </lineage>
</organism>
<accession>A0A1I3YUY3</accession>
<evidence type="ECO:0000313" key="2">
    <source>
        <dbReference type="EMBL" id="SFK35623.1"/>
    </source>
</evidence>
<feature type="chain" id="PRO_5011727748" evidence="1">
    <location>
        <begin position="23"/>
        <end position="169"/>
    </location>
</feature>
<dbReference type="Proteomes" id="UP000198804">
    <property type="component" value="Unassembled WGS sequence"/>
</dbReference>
<evidence type="ECO:0000256" key="1">
    <source>
        <dbReference type="SAM" id="SignalP"/>
    </source>
</evidence>
<keyword evidence="1" id="KW-0732">Signal</keyword>
<dbReference type="PROSITE" id="PS51257">
    <property type="entry name" value="PROKAR_LIPOPROTEIN"/>
    <property type="match status" value="1"/>
</dbReference>
<evidence type="ECO:0000313" key="3">
    <source>
        <dbReference type="Proteomes" id="UP000198804"/>
    </source>
</evidence>
<dbReference type="EMBL" id="FOSV01000001">
    <property type="protein sequence ID" value="SFK35623.1"/>
    <property type="molecule type" value="Genomic_DNA"/>
</dbReference>
<name>A0A1I3YUY3_9HYPH</name>
<keyword evidence="3" id="KW-1185">Reference proteome</keyword>
<proteinExistence type="predicted"/>
<dbReference type="RefSeq" id="WP_091941357.1">
    <property type="nucleotide sequence ID" value="NZ_FOSV01000001.1"/>
</dbReference>